<gene>
    <name evidence="2" type="ORF">SAMN02745725_03083</name>
</gene>
<evidence type="ECO:0000313" key="2">
    <source>
        <dbReference type="EMBL" id="SHJ69250.1"/>
    </source>
</evidence>
<evidence type="ECO:0000313" key="3">
    <source>
        <dbReference type="Proteomes" id="UP000184185"/>
    </source>
</evidence>
<dbReference type="OrthoDB" id="9805997at2"/>
<accession>A0A1M6LDG4</accession>
<sequence>MGMEISRNNLSYYQGIQTNSQNIKGNELVAEETSTRKTAADELSYLQSKYDGIQFFAMDVSYGTTYGSKDTTNIAISPTFLKKMAEDPELEKEYTDQFENMKRLDKENIQRIEAGGGKLIAQGWVIDKDGGMSKWSIGTYGGKQNYKQQPYDYLSKLRKQKTAKKKSLSKNNNHSTAKAKIKIKSHSIDARV</sequence>
<reference evidence="2 3" key="1">
    <citation type="submission" date="2016-11" db="EMBL/GenBank/DDBJ databases">
        <authorList>
            <person name="Jaros S."/>
            <person name="Januszkiewicz K."/>
            <person name="Wedrychowicz H."/>
        </authorList>
    </citation>
    <scope>NUCLEOTIDE SEQUENCE [LARGE SCALE GENOMIC DNA]</scope>
    <source>
        <strain evidence="2 3">DSM 14809</strain>
    </source>
</reference>
<dbReference type="EMBL" id="FQYQ01000041">
    <property type="protein sequence ID" value="SHJ69250.1"/>
    <property type="molecule type" value="Genomic_DNA"/>
</dbReference>
<dbReference type="Proteomes" id="UP000184185">
    <property type="component" value="Unassembled WGS sequence"/>
</dbReference>
<dbReference type="AlphaFoldDB" id="A0A1M6LDG4"/>
<keyword evidence="3" id="KW-1185">Reference proteome</keyword>
<dbReference type="InterPro" id="IPR046097">
    <property type="entry name" value="DUF6033"/>
</dbReference>
<proteinExistence type="predicted"/>
<evidence type="ECO:0000256" key="1">
    <source>
        <dbReference type="SAM" id="MobiDB-lite"/>
    </source>
</evidence>
<dbReference type="RefSeq" id="WP_072919636.1">
    <property type="nucleotide sequence ID" value="NZ_FQYQ01000041.1"/>
</dbReference>
<dbReference type="Pfam" id="PF19498">
    <property type="entry name" value="DUF6033"/>
    <property type="match status" value="1"/>
</dbReference>
<name>A0A1M6LDG4_PSEXY</name>
<protein>
    <submittedName>
        <fullName evidence="2">Uncharacterized protein</fullName>
    </submittedName>
</protein>
<organism evidence="2 3">
    <name type="scientific">Pseudobutyrivibrio xylanivorans DSM 14809</name>
    <dbReference type="NCBI Taxonomy" id="1123012"/>
    <lineage>
        <taxon>Bacteria</taxon>
        <taxon>Bacillati</taxon>
        <taxon>Bacillota</taxon>
        <taxon>Clostridia</taxon>
        <taxon>Lachnospirales</taxon>
        <taxon>Lachnospiraceae</taxon>
        <taxon>Pseudobutyrivibrio</taxon>
    </lineage>
</organism>
<feature type="region of interest" description="Disordered" evidence="1">
    <location>
        <begin position="161"/>
        <end position="192"/>
    </location>
</feature>